<dbReference type="EMBL" id="GGEC01061837">
    <property type="protein sequence ID" value="MBX42321.1"/>
    <property type="molecule type" value="Transcribed_RNA"/>
</dbReference>
<proteinExistence type="predicted"/>
<organism evidence="1">
    <name type="scientific">Rhizophora mucronata</name>
    <name type="common">Asiatic mangrove</name>
    <dbReference type="NCBI Taxonomy" id="61149"/>
    <lineage>
        <taxon>Eukaryota</taxon>
        <taxon>Viridiplantae</taxon>
        <taxon>Streptophyta</taxon>
        <taxon>Embryophyta</taxon>
        <taxon>Tracheophyta</taxon>
        <taxon>Spermatophyta</taxon>
        <taxon>Magnoliopsida</taxon>
        <taxon>eudicotyledons</taxon>
        <taxon>Gunneridae</taxon>
        <taxon>Pentapetalae</taxon>
        <taxon>rosids</taxon>
        <taxon>fabids</taxon>
        <taxon>Malpighiales</taxon>
        <taxon>Rhizophoraceae</taxon>
        <taxon>Rhizophora</taxon>
    </lineage>
</organism>
<protein>
    <submittedName>
        <fullName evidence="1">Uncharacterized protein</fullName>
    </submittedName>
</protein>
<sequence length="29" mass="3383">MILSNHRESLLNLISTLFEQTYSCKKKGK</sequence>
<reference evidence="1" key="1">
    <citation type="submission" date="2018-02" db="EMBL/GenBank/DDBJ databases">
        <title>Rhizophora mucronata_Transcriptome.</title>
        <authorList>
            <person name="Meera S.P."/>
            <person name="Sreeshan A."/>
            <person name="Augustine A."/>
        </authorList>
    </citation>
    <scope>NUCLEOTIDE SEQUENCE</scope>
    <source>
        <tissue evidence="1">Leaf</tissue>
    </source>
</reference>
<dbReference type="AlphaFoldDB" id="A0A2P2NIJ0"/>
<name>A0A2P2NIJ0_RHIMU</name>
<evidence type="ECO:0000313" key="1">
    <source>
        <dbReference type="EMBL" id="MBX42321.1"/>
    </source>
</evidence>
<accession>A0A2P2NIJ0</accession>